<dbReference type="Proteomes" id="UP000186922">
    <property type="component" value="Unassembled WGS sequence"/>
</dbReference>
<dbReference type="AlphaFoldDB" id="A0A1D1W9R0"/>
<comment type="caution">
    <text evidence="1">The sequence shown here is derived from an EMBL/GenBank/DDBJ whole genome shotgun (WGS) entry which is preliminary data.</text>
</comment>
<sequence>MYDEVARRPNGYLQMKGKFAALCRGYETRTNGWKMRANESETTGVLRGNLGTGNALHPETSTSDYVRCMLSD</sequence>
<accession>A0A1D1W9R0</accession>
<organism evidence="1 2">
    <name type="scientific">Ramazzottius varieornatus</name>
    <name type="common">Water bear</name>
    <name type="synonym">Tardigrade</name>
    <dbReference type="NCBI Taxonomy" id="947166"/>
    <lineage>
        <taxon>Eukaryota</taxon>
        <taxon>Metazoa</taxon>
        <taxon>Ecdysozoa</taxon>
        <taxon>Tardigrada</taxon>
        <taxon>Eutardigrada</taxon>
        <taxon>Parachela</taxon>
        <taxon>Hypsibioidea</taxon>
        <taxon>Ramazzottiidae</taxon>
        <taxon>Ramazzottius</taxon>
    </lineage>
</organism>
<evidence type="ECO:0000313" key="1">
    <source>
        <dbReference type="EMBL" id="GAV08324.1"/>
    </source>
</evidence>
<dbReference type="EMBL" id="BDGG01000017">
    <property type="protein sequence ID" value="GAV08324.1"/>
    <property type="molecule type" value="Genomic_DNA"/>
</dbReference>
<reference evidence="1 2" key="1">
    <citation type="journal article" date="2016" name="Nat. Commun.">
        <title>Extremotolerant tardigrade genome and improved radiotolerance of human cultured cells by tardigrade-unique protein.</title>
        <authorList>
            <person name="Hashimoto T."/>
            <person name="Horikawa D.D."/>
            <person name="Saito Y."/>
            <person name="Kuwahara H."/>
            <person name="Kozuka-Hata H."/>
            <person name="Shin-I T."/>
            <person name="Minakuchi Y."/>
            <person name="Ohishi K."/>
            <person name="Motoyama A."/>
            <person name="Aizu T."/>
            <person name="Enomoto A."/>
            <person name="Kondo K."/>
            <person name="Tanaka S."/>
            <person name="Hara Y."/>
            <person name="Koshikawa S."/>
            <person name="Sagara H."/>
            <person name="Miura T."/>
            <person name="Yokobori S."/>
            <person name="Miyagawa K."/>
            <person name="Suzuki Y."/>
            <person name="Kubo T."/>
            <person name="Oyama M."/>
            <person name="Kohara Y."/>
            <person name="Fujiyama A."/>
            <person name="Arakawa K."/>
            <person name="Katayama T."/>
            <person name="Toyoda A."/>
            <person name="Kunieda T."/>
        </authorList>
    </citation>
    <scope>NUCLEOTIDE SEQUENCE [LARGE SCALE GENOMIC DNA]</scope>
    <source>
        <strain evidence="1 2">YOKOZUNA-1</strain>
    </source>
</reference>
<name>A0A1D1W9R0_RAMVA</name>
<evidence type="ECO:0000313" key="2">
    <source>
        <dbReference type="Proteomes" id="UP000186922"/>
    </source>
</evidence>
<protein>
    <submittedName>
        <fullName evidence="1">Uncharacterized protein</fullName>
    </submittedName>
</protein>
<keyword evidence="2" id="KW-1185">Reference proteome</keyword>
<gene>
    <name evidence="1" type="primary">RvY_18036-1</name>
    <name evidence="1" type="synonym">RvY_18036.1</name>
    <name evidence="1" type="ORF">RvY_18036</name>
</gene>
<proteinExistence type="predicted"/>